<dbReference type="Proteomes" id="UP000545286">
    <property type="component" value="Unassembled WGS sequence"/>
</dbReference>
<feature type="domain" description="Htaa" evidence="2">
    <location>
        <begin position="125"/>
        <end position="247"/>
    </location>
</feature>
<accession>A0A7W4YEG3</accession>
<organism evidence="3 4">
    <name type="scientific">Pseudoclavibacter helvolus</name>
    <dbReference type="NCBI Taxonomy" id="255205"/>
    <lineage>
        <taxon>Bacteria</taxon>
        <taxon>Bacillati</taxon>
        <taxon>Actinomycetota</taxon>
        <taxon>Actinomycetes</taxon>
        <taxon>Micrococcales</taxon>
        <taxon>Microbacteriaceae</taxon>
        <taxon>Pseudoclavibacter</taxon>
    </lineage>
</organism>
<feature type="signal peptide" evidence="1">
    <location>
        <begin position="1"/>
        <end position="41"/>
    </location>
</feature>
<sequence>MTAVQERKAGRSSALARGGATLAAAGLIAAGLGLGAAPASAAEGDANVENVSFSWQLNDETGGGAYFGGCNFLVAGAAGDSGSSRLWTEADGFYKASEGNVTITKLNAAGEQIAPTWGTKCQTPAGGNVSPSAGSTSNNRVNFAAGTGTVNPATDTGTISWEGDFTIVFYDGLTYWTVSDPVLNVVNGVGTLKGTASGYGTSMEDMTQWVPIAPEQIDLATLDGVDITATGVSVTPDYAGVEVTTAGTPQNRSAASWGSFPQSLVDFNNKTGQSSYWYSSGGAADPKKIAKGFSATYAEIVTPEVPGTPDGNVDVVIPEFEEPIDPETGSFSWAWADPNGANLGTAVQTGDSFVANGSISDVAVIDTRAGGTASYGWTVSGQSTDFSNGTDTISAANLGWAPKLAEGTSPSVTKGAAATGLNTAQQLATSNAAASATLGADLTLTVPTTTKQGAYSATLTIASRSPFQTSVICSSTTRADSPFSRSFRMRSDSLRGQWPKNAQPSGAKASAASCTSLVRDSIESAMVRWHSVIRSLRRVRGGTHGAPLSSGESWI</sequence>
<dbReference type="Pfam" id="PF04213">
    <property type="entry name" value="HtaA"/>
    <property type="match status" value="1"/>
</dbReference>
<dbReference type="InterPro" id="IPR007331">
    <property type="entry name" value="Htaa"/>
</dbReference>
<comment type="caution">
    <text evidence="3">The sequence shown here is derived from an EMBL/GenBank/DDBJ whole genome shotgun (WGS) entry which is preliminary data.</text>
</comment>
<dbReference type="AlphaFoldDB" id="A0A7W4YEG3"/>
<dbReference type="RefSeq" id="WP_183622318.1">
    <property type="nucleotide sequence ID" value="NZ_JACHWJ010000001.1"/>
</dbReference>
<protein>
    <recommendedName>
        <fullName evidence="2">Htaa domain-containing protein</fullName>
    </recommendedName>
</protein>
<reference evidence="3 4" key="1">
    <citation type="submission" date="2020-08" db="EMBL/GenBank/DDBJ databases">
        <title>Sequencing the genomes of 1000 actinobacteria strains.</title>
        <authorList>
            <person name="Klenk H.-P."/>
        </authorList>
    </citation>
    <scope>NUCLEOTIDE SEQUENCE [LARGE SCALE GENOMIC DNA]</scope>
    <source>
        <strain evidence="3 4">DSM 20419</strain>
    </source>
</reference>
<gene>
    <name evidence="3" type="ORF">FHX72_000033</name>
</gene>
<keyword evidence="4" id="KW-1185">Reference proteome</keyword>
<evidence type="ECO:0000256" key="1">
    <source>
        <dbReference type="SAM" id="SignalP"/>
    </source>
</evidence>
<evidence type="ECO:0000313" key="4">
    <source>
        <dbReference type="Proteomes" id="UP000545286"/>
    </source>
</evidence>
<dbReference type="EMBL" id="JACHWJ010000001">
    <property type="protein sequence ID" value="MBB2955921.1"/>
    <property type="molecule type" value="Genomic_DNA"/>
</dbReference>
<evidence type="ECO:0000259" key="2">
    <source>
        <dbReference type="Pfam" id="PF04213"/>
    </source>
</evidence>
<keyword evidence="1" id="KW-0732">Signal</keyword>
<evidence type="ECO:0000313" key="3">
    <source>
        <dbReference type="EMBL" id="MBB2955921.1"/>
    </source>
</evidence>
<proteinExistence type="predicted"/>
<name>A0A7W4YEG3_9MICO</name>
<feature type="chain" id="PRO_5030625433" description="Htaa domain-containing protein" evidence="1">
    <location>
        <begin position="42"/>
        <end position="555"/>
    </location>
</feature>